<comment type="caution">
    <text evidence="2">The sequence shown here is derived from an EMBL/GenBank/DDBJ whole genome shotgun (WGS) entry which is preliminary data.</text>
</comment>
<dbReference type="AlphaFoldDB" id="A0AAN6DKX9"/>
<evidence type="ECO:0000313" key="2">
    <source>
        <dbReference type="EMBL" id="KAI1607936.1"/>
    </source>
</evidence>
<name>A0AAN6DKX9_9EURO</name>
<keyword evidence="3" id="KW-1185">Reference proteome</keyword>
<dbReference type="InterPro" id="IPR052907">
    <property type="entry name" value="Beta-lactamase/esterase"/>
</dbReference>
<organism evidence="2 3">
    <name type="scientific">Exophiala viscosa</name>
    <dbReference type="NCBI Taxonomy" id="2486360"/>
    <lineage>
        <taxon>Eukaryota</taxon>
        <taxon>Fungi</taxon>
        <taxon>Dikarya</taxon>
        <taxon>Ascomycota</taxon>
        <taxon>Pezizomycotina</taxon>
        <taxon>Eurotiomycetes</taxon>
        <taxon>Chaetothyriomycetidae</taxon>
        <taxon>Chaetothyriales</taxon>
        <taxon>Herpotrichiellaceae</taxon>
        <taxon>Exophiala</taxon>
    </lineage>
</organism>
<reference evidence="2" key="1">
    <citation type="journal article" date="2022" name="bioRxiv">
        <title>Deciphering the potential niche of two novel black yeast fungi from a biological soil crust based on their genomes, phenotypes, and melanin regulation.</title>
        <authorList>
            <consortium name="DOE Joint Genome Institute"/>
            <person name="Carr E.C."/>
            <person name="Barton Q."/>
            <person name="Grambo S."/>
            <person name="Sullivan M."/>
            <person name="Renfro C.M."/>
            <person name="Kuo A."/>
            <person name="Pangilinan J."/>
            <person name="Lipzen A."/>
            <person name="Keymanesh K."/>
            <person name="Savage E."/>
            <person name="Barry K."/>
            <person name="Grigoriev I.V."/>
            <person name="Riekhof W.R."/>
            <person name="Harris S.S."/>
        </authorList>
    </citation>
    <scope>NUCLEOTIDE SEQUENCE</scope>
    <source>
        <strain evidence="2">JF 03-4F</strain>
    </source>
</reference>
<evidence type="ECO:0000259" key="1">
    <source>
        <dbReference type="Pfam" id="PF00144"/>
    </source>
</evidence>
<dbReference type="PANTHER" id="PTHR43319">
    <property type="entry name" value="BETA-LACTAMASE-RELATED"/>
    <property type="match status" value="1"/>
</dbReference>
<evidence type="ECO:0000313" key="3">
    <source>
        <dbReference type="Proteomes" id="UP001203852"/>
    </source>
</evidence>
<accession>A0AAN6DKX9</accession>
<sequence>MANVEGHCDPRFNQLKATLAAQLSSGDELGAAIAINIDGENVVDIWGGYTDEARTQPWSKDTITNVWSSTKTVASLAALILISRGILDPDAPVAKYWPEFAQNGKDKVLVRHILSHTSGVSGWEGPITWQEVFGPSSIERLAEQAPWWEPGTASGYHSNNMGHLIGEVIRRTSGKSMKQFVAEEISGPLGADFQIGAQDKDWPHIAAVVPPPPMPIDLTKMDPNSLTVKTFANPPPDATRANTADWRRADMAAINGHGNARSLVRILSTITLGGTVDGVTLLSPETIDLIFQKQADGTDLVVGIPLTFGIGFGLTEGAIAQTAPWLPKGRVCFWSGWGGSIIVMDLDRKVTFSYVMQKMSSGIVGSERTEAYLRAAYMALGVDGY</sequence>
<dbReference type="Proteomes" id="UP001203852">
    <property type="component" value="Unassembled WGS sequence"/>
</dbReference>
<gene>
    <name evidence="2" type="ORF">EDD36DRAFT_389719</name>
</gene>
<feature type="domain" description="Beta-lactamase-related" evidence="1">
    <location>
        <begin position="17"/>
        <end position="362"/>
    </location>
</feature>
<dbReference type="Pfam" id="PF00144">
    <property type="entry name" value="Beta-lactamase"/>
    <property type="match status" value="1"/>
</dbReference>
<dbReference type="SUPFAM" id="SSF56601">
    <property type="entry name" value="beta-lactamase/transpeptidase-like"/>
    <property type="match status" value="1"/>
</dbReference>
<dbReference type="EMBL" id="MU404365">
    <property type="protein sequence ID" value="KAI1607936.1"/>
    <property type="molecule type" value="Genomic_DNA"/>
</dbReference>
<protein>
    <submittedName>
        <fullName evidence="2">Beta-lactamase</fullName>
    </submittedName>
</protein>
<dbReference type="PANTHER" id="PTHR43319:SF3">
    <property type="entry name" value="BETA-LACTAMASE-RELATED DOMAIN-CONTAINING PROTEIN"/>
    <property type="match status" value="1"/>
</dbReference>
<dbReference type="Gene3D" id="3.40.710.10">
    <property type="entry name" value="DD-peptidase/beta-lactamase superfamily"/>
    <property type="match status" value="1"/>
</dbReference>
<dbReference type="InterPro" id="IPR012338">
    <property type="entry name" value="Beta-lactam/transpept-like"/>
</dbReference>
<proteinExistence type="predicted"/>
<dbReference type="InterPro" id="IPR001466">
    <property type="entry name" value="Beta-lactam-related"/>
</dbReference>